<reference evidence="1 2" key="1">
    <citation type="submission" date="2019-08" db="EMBL/GenBank/DDBJ databases">
        <title>Deep-cultivation of Planctomycetes and their phenomic and genomic characterization uncovers novel biology.</title>
        <authorList>
            <person name="Wiegand S."/>
            <person name="Jogler M."/>
            <person name="Boedeker C."/>
            <person name="Pinto D."/>
            <person name="Vollmers J."/>
            <person name="Rivas-Marin E."/>
            <person name="Kohn T."/>
            <person name="Peeters S.H."/>
            <person name="Heuer A."/>
            <person name="Rast P."/>
            <person name="Oberbeckmann S."/>
            <person name="Bunk B."/>
            <person name="Jeske O."/>
            <person name="Meyerdierks A."/>
            <person name="Storesund J.E."/>
            <person name="Kallscheuer N."/>
            <person name="Luecker S."/>
            <person name="Lage O.M."/>
            <person name="Pohl T."/>
            <person name="Merkel B.J."/>
            <person name="Hornburger P."/>
            <person name="Mueller R.-W."/>
            <person name="Bruemmer F."/>
            <person name="Labrenz M."/>
            <person name="Spormann A.M."/>
            <person name="Op den Camp H."/>
            <person name="Overmann J."/>
            <person name="Amann R."/>
            <person name="Jetten M.S.M."/>
            <person name="Mascher T."/>
            <person name="Medema M.H."/>
            <person name="Devos D.P."/>
            <person name="Kaster A.-K."/>
            <person name="Ovreas L."/>
            <person name="Rohde M."/>
            <person name="Galperin M.Y."/>
            <person name="Jogler C."/>
        </authorList>
    </citation>
    <scope>NUCLEOTIDE SEQUENCE [LARGE SCALE GENOMIC DNA]</scope>
    <source>
        <strain evidence="1 2">UC8</strain>
    </source>
</reference>
<dbReference type="Pfam" id="PF13366">
    <property type="entry name" value="PDDEXK_3"/>
    <property type="match status" value="1"/>
</dbReference>
<accession>A0A5B9QM56</accession>
<dbReference type="NCBIfam" id="TIGR04256">
    <property type="entry name" value="GxxExxY"/>
    <property type="match status" value="1"/>
</dbReference>
<evidence type="ECO:0008006" key="3">
    <source>
        <dbReference type="Google" id="ProtNLM"/>
    </source>
</evidence>
<proteinExistence type="predicted"/>
<dbReference type="Proteomes" id="UP000325286">
    <property type="component" value="Chromosome"/>
</dbReference>
<evidence type="ECO:0000313" key="2">
    <source>
        <dbReference type="Proteomes" id="UP000325286"/>
    </source>
</evidence>
<dbReference type="AlphaFoldDB" id="A0A5B9QM56"/>
<name>A0A5B9QM56_9BACT</name>
<sequence>MPITCPIDFVPLSTEEFGSLDYAIMKHAFETHQDLGSLADETIYQNDFWNRLQDAGYDTEREVPVHVTFDTFKKDYFLDLVVNRRAVYELKTVASLTDRHAAQLLNYLLLLDLQRGKLVNFRPMSVESQFVNAPLVGAERRRYSIHTEDWSGPMGLLDLLRQLLFDWGTGLELSLYNQAIGHLWGNGCRADALLEMSRDGKPLGHQRFHLASPDSAFRLTAFSDVSNSYPSQLSRLLLASPLEAIHWINIAYHDITCRTIQR</sequence>
<protein>
    <recommendedName>
        <fullName evidence="3">GxxExxY protein</fullName>
    </recommendedName>
</protein>
<evidence type="ECO:0000313" key="1">
    <source>
        <dbReference type="EMBL" id="QEG39129.1"/>
    </source>
</evidence>
<keyword evidence="2" id="KW-1185">Reference proteome</keyword>
<gene>
    <name evidence="1" type="ORF">UC8_10900</name>
</gene>
<organism evidence="1 2">
    <name type="scientific">Roseimaritima ulvae</name>
    <dbReference type="NCBI Taxonomy" id="980254"/>
    <lineage>
        <taxon>Bacteria</taxon>
        <taxon>Pseudomonadati</taxon>
        <taxon>Planctomycetota</taxon>
        <taxon>Planctomycetia</taxon>
        <taxon>Pirellulales</taxon>
        <taxon>Pirellulaceae</taxon>
        <taxon>Roseimaritima</taxon>
    </lineage>
</organism>
<dbReference type="OrthoDB" id="274592at2"/>
<dbReference type="KEGG" id="rul:UC8_10900"/>
<dbReference type="RefSeq" id="WP_068142364.1">
    <property type="nucleotide sequence ID" value="NZ_CP042914.1"/>
</dbReference>
<dbReference type="EMBL" id="CP042914">
    <property type="protein sequence ID" value="QEG39129.1"/>
    <property type="molecule type" value="Genomic_DNA"/>
</dbReference>
<dbReference type="InterPro" id="IPR026350">
    <property type="entry name" value="GxxExxY"/>
</dbReference>